<accession>A0A7R7N1K5</accession>
<protein>
    <submittedName>
        <fullName evidence="2">Uncharacterized protein</fullName>
    </submittedName>
</protein>
<organism evidence="2 3">
    <name type="scientific">Mycobacterium intracellulare</name>
    <dbReference type="NCBI Taxonomy" id="1767"/>
    <lineage>
        <taxon>Bacteria</taxon>
        <taxon>Bacillati</taxon>
        <taxon>Actinomycetota</taxon>
        <taxon>Actinomycetes</taxon>
        <taxon>Mycobacteriales</taxon>
        <taxon>Mycobacteriaceae</taxon>
        <taxon>Mycobacterium</taxon>
        <taxon>Mycobacterium avium complex (MAC)</taxon>
    </lineage>
</organism>
<evidence type="ECO:0000256" key="1">
    <source>
        <dbReference type="SAM" id="MobiDB-lite"/>
    </source>
</evidence>
<proteinExistence type="predicted"/>
<evidence type="ECO:0000313" key="3">
    <source>
        <dbReference type="Proteomes" id="UP000595205"/>
    </source>
</evidence>
<reference evidence="2 3" key="1">
    <citation type="submission" date="2020-12" db="EMBL/GenBank/DDBJ databases">
        <title>Genome sequence of clinical Mycobacterium intracellulare strains.</title>
        <authorList>
            <person name="Tateishi Y."/>
            <person name="Matsumoto S."/>
            <person name="Fukushima Y."/>
            <person name="Nakajima C."/>
            <person name="Suzuki Y."/>
        </authorList>
    </citation>
    <scope>NUCLEOTIDE SEQUENCE [LARGE SCALE GENOMIC DNA]</scope>
    <source>
        <strain evidence="2 3">M018</strain>
        <plasmid evidence="2 3">pM018</plasmid>
    </source>
</reference>
<geneLocation type="plasmid" evidence="2 3">
    <name>pM018</name>
</geneLocation>
<dbReference type="AlphaFoldDB" id="A0A7R7N1K5"/>
<evidence type="ECO:0000313" key="2">
    <source>
        <dbReference type="EMBL" id="BCP02502.1"/>
    </source>
</evidence>
<feature type="region of interest" description="Disordered" evidence="1">
    <location>
        <begin position="69"/>
        <end position="88"/>
    </location>
</feature>
<dbReference type="EMBL" id="AP024256">
    <property type="protein sequence ID" value="BCP02502.1"/>
    <property type="molecule type" value="Genomic_DNA"/>
</dbReference>
<gene>
    <name evidence="2" type="ORF">MINTM018_52710</name>
</gene>
<sequence length="88" mass="9368">MGMGGLAVWARLPRAGPPGWVQACRLGVGTRVGHPRPPYMMTGRLCACPILYGFGSRYALVRGLNGLDGPDRCPQEAPADPGETPYTQ</sequence>
<name>A0A7R7N1K5_MYCIT</name>
<keyword evidence="2" id="KW-0614">Plasmid</keyword>
<dbReference type="Proteomes" id="UP000595205">
    <property type="component" value="Plasmid pM018"/>
</dbReference>